<dbReference type="PANTHER" id="PTHR43833">
    <property type="entry name" value="POTASSIUM CHANNEL PROTEIN 2-RELATED-RELATED"/>
    <property type="match status" value="1"/>
</dbReference>
<proteinExistence type="predicted"/>
<organism evidence="3 4">
    <name type="scientific">Candidatus Yanofskybacteria bacterium RIFCSPHIGHO2_02_FULL_38_22b</name>
    <dbReference type="NCBI Taxonomy" id="1802673"/>
    <lineage>
        <taxon>Bacteria</taxon>
        <taxon>Candidatus Yanofskyibacteriota</taxon>
    </lineage>
</organism>
<dbReference type="Gene3D" id="1.10.287.70">
    <property type="match status" value="1"/>
</dbReference>
<evidence type="ECO:0000256" key="1">
    <source>
        <dbReference type="SAM" id="Phobius"/>
    </source>
</evidence>
<reference evidence="3 4" key="1">
    <citation type="journal article" date="2016" name="Nat. Commun.">
        <title>Thousands of microbial genomes shed light on interconnected biogeochemical processes in an aquifer system.</title>
        <authorList>
            <person name="Anantharaman K."/>
            <person name="Brown C.T."/>
            <person name="Hug L.A."/>
            <person name="Sharon I."/>
            <person name="Castelle C.J."/>
            <person name="Probst A.J."/>
            <person name="Thomas B.C."/>
            <person name="Singh A."/>
            <person name="Wilkins M.J."/>
            <person name="Karaoz U."/>
            <person name="Brodie E.L."/>
            <person name="Williams K.H."/>
            <person name="Hubbard S.S."/>
            <person name="Banfield J.F."/>
        </authorList>
    </citation>
    <scope>NUCLEOTIDE SEQUENCE [LARGE SCALE GENOMIC DNA]</scope>
</reference>
<dbReference type="InterPro" id="IPR036291">
    <property type="entry name" value="NAD(P)-bd_dom_sf"/>
</dbReference>
<evidence type="ECO:0000313" key="3">
    <source>
        <dbReference type="EMBL" id="OGN07519.1"/>
    </source>
</evidence>
<dbReference type="SUPFAM" id="SSF81324">
    <property type="entry name" value="Voltage-gated potassium channels"/>
    <property type="match status" value="1"/>
</dbReference>
<dbReference type="EMBL" id="MGJN01000006">
    <property type="protein sequence ID" value="OGN07519.1"/>
    <property type="molecule type" value="Genomic_DNA"/>
</dbReference>
<keyword evidence="1" id="KW-0472">Membrane</keyword>
<gene>
    <name evidence="3" type="ORF">A3B86_04735</name>
</gene>
<sequence>MEEKRVLILGSGRLAFRLKKLFLEKGVSVMEIGSEEFKERKETIVEESSMDYAREKLTDCGISYTSAVCIVDGEDAVNIYFLMAVLAVNENIPIYASFFNESLVSKLALKYRNIKLFNPADIVSRLFVESVPKLMSRDEEVATIKTYADNPRDGLVFWLLAGFVWLILSGAVFFHFTESVGWLKSIYLVITVITSVNFNDAELTNHGQVVEIMRMGLMLATYAYVIFALAFIVDYVVRRRIDILTFGRRRYNKRGHVIVCGLGRVGYAIVQDLLGRGEDILIIESDPNNKYLPAVRAFKVSTLIGDATLKHYLVDAGIGSAKALISAIDSDYINLEIGQNARVENPNIRLLLRISDRSTAEEMKKRLNIHYVFSKSYSTARVICDKVCQLLNKPIIVAQK</sequence>
<dbReference type="PANTHER" id="PTHR43833:SF11">
    <property type="entry name" value="VOLTAGE-GATED POTASSIUM CHANNEL KCH"/>
    <property type="match status" value="1"/>
</dbReference>
<feature type="transmembrane region" description="Helical" evidence="1">
    <location>
        <begin position="219"/>
        <end position="237"/>
    </location>
</feature>
<keyword evidence="1" id="KW-0812">Transmembrane</keyword>
<feature type="transmembrane region" description="Helical" evidence="1">
    <location>
        <begin position="155"/>
        <end position="174"/>
    </location>
</feature>
<protein>
    <recommendedName>
        <fullName evidence="2">RCK N-terminal domain-containing protein</fullName>
    </recommendedName>
</protein>
<dbReference type="InterPro" id="IPR050721">
    <property type="entry name" value="Trk_Ktr_HKT_K-transport"/>
</dbReference>
<keyword evidence="1" id="KW-1133">Transmembrane helix</keyword>
<dbReference type="SUPFAM" id="SSF51735">
    <property type="entry name" value="NAD(P)-binding Rossmann-fold domains"/>
    <property type="match status" value="2"/>
</dbReference>
<accession>A0A1F8F5I9</accession>
<dbReference type="Proteomes" id="UP000176834">
    <property type="component" value="Unassembled WGS sequence"/>
</dbReference>
<feature type="domain" description="RCK N-terminal" evidence="2">
    <location>
        <begin position="254"/>
        <end position="372"/>
    </location>
</feature>
<dbReference type="AlphaFoldDB" id="A0A1F8F5I9"/>
<name>A0A1F8F5I9_9BACT</name>
<evidence type="ECO:0000313" key="4">
    <source>
        <dbReference type="Proteomes" id="UP000176834"/>
    </source>
</evidence>
<dbReference type="GO" id="GO:0006813">
    <property type="term" value="P:potassium ion transport"/>
    <property type="evidence" value="ECO:0007669"/>
    <property type="project" value="InterPro"/>
</dbReference>
<dbReference type="PROSITE" id="PS51201">
    <property type="entry name" value="RCK_N"/>
    <property type="match status" value="1"/>
</dbReference>
<dbReference type="InterPro" id="IPR003148">
    <property type="entry name" value="RCK_N"/>
</dbReference>
<dbReference type="Gene3D" id="3.40.50.720">
    <property type="entry name" value="NAD(P)-binding Rossmann-like Domain"/>
    <property type="match status" value="2"/>
</dbReference>
<dbReference type="Pfam" id="PF02254">
    <property type="entry name" value="TrkA_N"/>
    <property type="match status" value="1"/>
</dbReference>
<evidence type="ECO:0000259" key="2">
    <source>
        <dbReference type="PROSITE" id="PS51201"/>
    </source>
</evidence>
<comment type="caution">
    <text evidence="3">The sequence shown here is derived from an EMBL/GenBank/DDBJ whole genome shotgun (WGS) entry which is preliminary data.</text>
</comment>